<dbReference type="InterPro" id="IPR004843">
    <property type="entry name" value="Calcineurin-like_PHP"/>
</dbReference>
<evidence type="ECO:0000259" key="1">
    <source>
        <dbReference type="Pfam" id="PF00149"/>
    </source>
</evidence>
<feature type="domain" description="Calcineurin-like phosphoesterase" evidence="1">
    <location>
        <begin position="57"/>
        <end position="232"/>
    </location>
</feature>
<dbReference type="PANTHER" id="PTHR43143">
    <property type="entry name" value="METALLOPHOSPHOESTERASE, CALCINEURIN SUPERFAMILY"/>
    <property type="match status" value="1"/>
</dbReference>
<gene>
    <name evidence="2" type="ORF">ENN51_08865</name>
</gene>
<protein>
    <recommendedName>
        <fullName evidence="1">Calcineurin-like phosphoesterase domain-containing protein</fullName>
    </recommendedName>
</protein>
<dbReference type="EMBL" id="DSBX01000341">
    <property type="protein sequence ID" value="HDR00376.1"/>
    <property type="molecule type" value="Genomic_DNA"/>
</dbReference>
<sequence>MVSERNVRAALAALVLLAAGCDWSLREVLSHPTVEQRVRESLAMPPVEPPPVNPDSFRFAMFGDPQVRKDGIHRLGRFREHVVERGIDFVCVLGDLTHDATEEQIQWMRSALDSLGVPVYAAPGNHDLYQTGAWDRFKEVFGPGCQWFRAGRVRIILFDTAGGIIGPTQFRWLEEQLSLSADEIKVLGTHFPLFDGGMPDLYRLASEAERYRLASLLRDTGAWGLVSGHMHYFRAFESNGVRFITCGSMAPKLDGGEPGYLLLNYAAGELSWQFVVLD</sequence>
<name>A0A7V0T7Q1_UNCW3</name>
<accession>A0A7V0T7Q1</accession>
<reference evidence="2" key="1">
    <citation type="journal article" date="2020" name="mSystems">
        <title>Genome- and Community-Level Interaction Insights into Carbon Utilization and Element Cycling Functions of Hydrothermarchaeota in Hydrothermal Sediment.</title>
        <authorList>
            <person name="Zhou Z."/>
            <person name="Liu Y."/>
            <person name="Xu W."/>
            <person name="Pan J."/>
            <person name="Luo Z.H."/>
            <person name="Li M."/>
        </authorList>
    </citation>
    <scope>NUCLEOTIDE SEQUENCE [LARGE SCALE GENOMIC DNA]</scope>
    <source>
        <strain evidence="2">SpSt-1182</strain>
    </source>
</reference>
<organism evidence="2">
    <name type="scientific">candidate division WOR-3 bacterium</name>
    <dbReference type="NCBI Taxonomy" id="2052148"/>
    <lineage>
        <taxon>Bacteria</taxon>
        <taxon>Bacteria division WOR-3</taxon>
    </lineage>
</organism>
<dbReference type="Pfam" id="PF00149">
    <property type="entry name" value="Metallophos"/>
    <property type="match status" value="1"/>
</dbReference>
<dbReference type="Gene3D" id="3.60.21.10">
    <property type="match status" value="1"/>
</dbReference>
<dbReference type="PROSITE" id="PS51257">
    <property type="entry name" value="PROKAR_LIPOPROTEIN"/>
    <property type="match status" value="1"/>
</dbReference>
<dbReference type="GO" id="GO:0016787">
    <property type="term" value="F:hydrolase activity"/>
    <property type="evidence" value="ECO:0007669"/>
    <property type="project" value="InterPro"/>
</dbReference>
<comment type="caution">
    <text evidence="2">The sequence shown here is derived from an EMBL/GenBank/DDBJ whole genome shotgun (WGS) entry which is preliminary data.</text>
</comment>
<evidence type="ECO:0000313" key="2">
    <source>
        <dbReference type="EMBL" id="HDR00376.1"/>
    </source>
</evidence>
<dbReference type="SUPFAM" id="SSF56300">
    <property type="entry name" value="Metallo-dependent phosphatases"/>
    <property type="match status" value="1"/>
</dbReference>
<proteinExistence type="predicted"/>
<dbReference type="Proteomes" id="UP000885672">
    <property type="component" value="Unassembled WGS sequence"/>
</dbReference>
<dbReference type="InterPro" id="IPR029052">
    <property type="entry name" value="Metallo-depent_PP-like"/>
</dbReference>
<dbReference type="InterPro" id="IPR051918">
    <property type="entry name" value="STPP_CPPED1"/>
</dbReference>
<dbReference type="AlphaFoldDB" id="A0A7V0T7Q1"/>
<dbReference type="PANTHER" id="PTHR43143:SF1">
    <property type="entry name" value="SERINE_THREONINE-PROTEIN PHOSPHATASE CPPED1"/>
    <property type="match status" value="1"/>
</dbReference>